<dbReference type="Proteomes" id="UP000484255">
    <property type="component" value="Unassembled WGS sequence"/>
</dbReference>
<reference evidence="2 3" key="1">
    <citation type="submission" date="2020-02" db="EMBL/GenBank/DDBJ databases">
        <title>Ideonella bacterium strain TBM-1.</title>
        <authorList>
            <person name="Chen W.-M."/>
        </authorList>
    </citation>
    <scope>NUCLEOTIDE SEQUENCE [LARGE SCALE GENOMIC DNA]</scope>
    <source>
        <strain evidence="2 3">TBM-1</strain>
    </source>
</reference>
<keyword evidence="3" id="KW-1185">Reference proteome</keyword>
<evidence type="ECO:0000259" key="1">
    <source>
        <dbReference type="Pfam" id="PF07969"/>
    </source>
</evidence>
<evidence type="ECO:0000313" key="3">
    <source>
        <dbReference type="Proteomes" id="UP000484255"/>
    </source>
</evidence>
<name>A0A7C9TL91_9BURK</name>
<keyword evidence="2" id="KW-0378">Hydrolase</keyword>
<dbReference type="PANTHER" id="PTHR22642:SF2">
    <property type="entry name" value="PROTEIN LONG AFTER FAR-RED 3"/>
    <property type="match status" value="1"/>
</dbReference>
<comment type="caution">
    <text evidence="2">The sequence shown here is derived from an EMBL/GenBank/DDBJ whole genome shotgun (WGS) entry which is preliminary data.</text>
</comment>
<dbReference type="SUPFAM" id="SSF51338">
    <property type="entry name" value="Composite domain of metallo-dependent hydrolases"/>
    <property type="match status" value="1"/>
</dbReference>
<dbReference type="AlphaFoldDB" id="A0A7C9TL91"/>
<feature type="domain" description="Amidohydrolase 3" evidence="1">
    <location>
        <begin position="85"/>
        <end position="605"/>
    </location>
</feature>
<dbReference type="InterPro" id="IPR011059">
    <property type="entry name" value="Metal-dep_hydrolase_composite"/>
</dbReference>
<dbReference type="SUPFAM" id="SSF51556">
    <property type="entry name" value="Metallo-dependent hydrolases"/>
    <property type="match status" value="1"/>
</dbReference>
<evidence type="ECO:0000313" key="2">
    <source>
        <dbReference type="EMBL" id="NDY91865.1"/>
    </source>
</evidence>
<accession>A0A7C9TL91</accession>
<dbReference type="InterPro" id="IPR013108">
    <property type="entry name" value="Amidohydro_3"/>
</dbReference>
<gene>
    <name evidence="2" type="ORF">G3A44_11775</name>
</gene>
<protein>
    <submittedName>
        <fullName evidence="2">Amidohydrolase family protein</fullName>
    </submittedName>
</protein>
<dbReference type="Gene3D" id="2.30.40.10">
    <property type="entry name" value="Urease, subunit C, domain 1"/>
    <property type="match status" value="1"/>
</dbReference>
<dbReference type="InterPro" id="IPR033932">
    <property type="entry name" value="YtcJ-like"/>
</dbReference>
<dbReference type="PROSITE" id="PS51257">
    <property type="entry name" value="PROKAR_LIPOPROTEIN"/>
    <property type="match status" value="1"/>
</dbReference>
<dbReference type="Gene3D" id="3.10.310.70">
    <property type="match status" value="1"/>
</dbReference>
<dbReference type="PANTHER" id="PTHR22642">
    <property type="entry name" value="IMIDAZOLONEPROPIONASE"/>
    <property type="match status" value="1"/>
</dbReference>
<organism evidence="2 3">
    <name type="scientific">Ideonella livida</name>
    <dbReference type="NCBI Taxonomy" id="2707176"/>
    <lineage>
        <taxon>Bacteria</taxon>
        <taxon>Pseudomonadati</taxon>
        <taxon>Pseudomonadota</taxon>
        <taxon>Betaproteobacteria</taxon>
        <taxon>Burkholderiales</taxon>
        <taxon>Sphaerotilaceae</taxon>
        <taxon>Ideonella</taxon>
    </lineage>
</organism>
<dbReference type="EMBL" id="JAAGOH010000012">
    <property type="protein sequence ID" value="NDY91865.1"/>
    <property type="molecule type" value="Genomic_DNA"/>
</dbReference>
<dbReference type="GO" id="GO:0016810">
    <property type="term" value="F:hydrolase activity, acting on carbon-nitrogen (but not peptide) bonds"/>
    <property type="evidence" value="ECO:0007669"/>
    <property type="project" value="InterPro"/>
</dbReference>
<dbReference type="InterPro" id="IPR032466">
    <property type="entry name" value="Metal_Hydrolase"/>
</dbReference>
<dbReference type="Pfam" id="PF07969">
    <property type="entry name" value="Amidohydro_3"/>
    <property type="match status" value="1"/>
</dbReference>
<sequence>MARPPRRAGRWAAGGLGAGVALAVLAVLGACSGGPEDADLVLRNGYVYTVDATDSVQQAVAVKDGRIVYVGTDAGAEAHVGRGTRVMDLGGRMLMPGFVDAHLHSLAGGRALLLCDLKYASLTRAQMQVAIQACLDGSASKEPDAWLEVVNWSRQGTQAVDADPDKTVLDALTTRRPILVRSSDFHTALVNSRALALAGITRDTPDPAGGAFAHNSAGEPNGICEDAASWQVAAFIPPDSDTDKLAQGRAALLALRTQGVTTFMDAASGADHGVVFTTLQKAGELTARAFFAVQISPDEAAADPAAAVAEVQALATRFDQGTPQVRPTVRFRHAKLFVDGVVNAPADTGALLTPYFTNVGTAEAPHWVAGENLGNLYFPAEVLNPVLRQAAQASLDVHMHATGDRAVRTALDGVAQVRTALPGVDWRPAIAHNETVDPADDARFGALDVTATFSFQWAQRAPYSVGETEHHLGPTRFARMEPSGHLHQAGARVAFGSDWPIDPFDQLLALKIGVTRAGDPESPNGFGPDFAGPINNAPGLSRAAVLRAITLNAAHQLRMERQVGSIAVGKFADFIVLDKNFMQVPEEELARNQVLLTVVGGQAVHALAPFTALAPASAAALQPLSDGLPTRRHALAATAAPQPTVFLQHGRRVDLRASTGHAVVHRPGQVHGDGHNH</sequence>
<dbReference type="CDD" id="cd01300">
    <property type="entry name" value="YtcJ_like"/>
    <property type="match status" value="1"/>
</dbReference>
<proteinExistence type="predicted"/>
<dbReference type="Gene3D" id="3.20.20.140">
    <property type="entry name" value="Metal-dependent hydrolases"/>
    <property type="match status" value="1"/>
</dbReference>